<accession>A0AAV2H4D8</accession>
<feature type="region of interest" description="Disordered" evidence="1">
    <location>
        <begin position="23"/>
        <end position="87"/>
    </location>
</feature>
<gene>
    <name evidence="2" type="ORF">GSLYS_00002210001</name>
</gene>
<feature type="non-terminal residue" evidence="2">
    <location>
        <position position="87"/>
    </location>
</feature>
<evidence type="ECO:0000313" key="3">
    <source>
        <dbReference type="Proteomes" id="UP001497497"/>
    </source>
</evidence>
<dbReference type="Proteomes" id="UP001497497">
    <property type="component" value="Unassembled WGS sequence"/>
</dbReference>
<feature type="compositionally biased region" description="Polar residues" evidence="1">
    <location>
        <begin position="25"/>
        <end position="40"/>
    </location>
</feature>
<reference evidence="2 3" key="1">
    <citation type="submission" date="2024-04" db="EMBL/GenBank/DDBJ databases">
        <authorList>
            <consortium name="Genoscope - CEA"/>
            <person name="William W."/>
        </authorList>
    </citation>
    <scope>NUCLEOTIDE SEQUENCE [LARGE SCALE GENOMIC DNA]</scope>
</reference>
<name>A0AAV2H4D8_LYMST</name>
<dbReference type="EMBL" id="CAXITT010000026">
    <property type="protein sequence ID" value="CAL1528040.1"/>
    <property type="molecule type" value="Genomic_DNA"/>
</dbReference>
<protein>
    <submittedName>
        <fullName evidence="2">Uncharacterized protein</fullName>
    </submittedName>
</protein>
<sequence length="87" mass="9883">MELGKFLEDNVTGLFDRLQDRISNKHSLSTPNSPVKQQATGLGPFSPSPRLTDQTNNCYVPPRFYKGKKKDDPKDGIRQRSWTTDSE</sequence>
<dbReference type="AlphaFoldDB" id="A0AAV2H4D8"/>
<feature type="compositionally biased region" description="Basic and acidic residues" evidence="1">
    <location>
        <begin position="69"/>
        <end position="78"/>
    </location>
</feature>
<comment type="caution">
    <text evidence="2">The sequence shown here is derived from an EMBL/GenBank/DDBJ whole genome shotgun (WGS) entry which is preliminary data.</text>
</comment>
<evidence type="ECO:0000313" key="2">
    <source>
        <dbReference type="EMBL" id="CAL1528040.1"/>
    </source>
</evidence>
<feature type="compositionally biased region" description="Polar residues" evidence="1">
    <location>
        <begin position="49"/>
        <end position="58"/>
    </location>
</feature>
<evidence type="ECO:0000256" key="1">
    <source>
        <dbReference type="SAM" id="MobiDB-lite"/>
    </source>
</evidence>
<keyword evidence="3" id="KW-1185">Reference proteome</keyword>
<proteinExistence type="predicted"/>
<organism evidence="2 3">
    <name type="scientific">Lymnaea stagnalis</name>
    <name type="common">Great pond snail</name>
    <name type="synonym">Helix stagnalis</name>
    <dbReference type="NCBI Taxonomy" id="6523"/>
    <lineage>
        <taxon>Eukaryota</taxon>
        <taxon>Metazoa</taxon>
        <taxon>Spiralia</taxon>
        <taxon>Lophotrochozoa</taxon>
        <taxon>Mollusca</taxon>
        <taxon>Gastropoda</taxon>
        <taxon>Heterobranchia</taxon>
        <taxon>Euthyneura</taxon>
        <taxon>Panpulmonata</taxon>
        <taxon>Hygrophila</taxon>
        <taxon>Lymnaeoidea</taxon>
        <taxon>Lymnaeidae</taxon>
        <taxon>Lymnaea</taxon>
    </lineage>
</organism>